<dbReference type="EMBL" id="VSRR010013069">
    <property type="protein sequence ID" value="MPC55310.1"/>
    <property type="molecule type" value="Genomic_DNA"/>
</dbReference>
<organism evidence="2 3">
    <name type="scientific">Portunus trituberculatus</name>
    <name type="common">Swimming crab</name>
    <name type="synonym">Neptunus trituberculatus</name>
    <dbReference type="NCBI Taxonomy" id="210409"/>
    <lineage>
        <taxon>Eukaryota</taxon>
        <taxon>Metazoa</taxon>
        <taxon>Ecdysozoa</taxon>
        <taxon>Arthropoda</taxon>
        <taxon>Crustacea</taxon>
        <taxon>Multicrustacea</taxon>
        <taxon>Malacostraca</taxon>
        <taxon>Eumalacostraca</taxon>
        <taxon>Eucarida</taxon>
        <taxon>Decapoda</taxon>
        <taxon>Pleocyemata</taxon>
        <taxon>Brachyura</taxon>
        <taxon>Eubrachyura</taxon>
        <taxon>Portunoidea</taxon>
        <taxon>Portunidae</taxon>
        <taxon>Portuninae</taxon>
        <taxon>Portunus</taxon>
    </lineage>
</organism>
<comment type="caution">
    <text evidence="2">The sequence shown here is derived from an EMBL/GenBank/DDBJ whole genome shotgun (WGS) entry which is preliminary data.</text>
</comment>
<sequence>MRTGLRFHRQDPAKRCRRAAERRRRDAGSDNSAVRYDRPGTINHGSQPANYTQRNTTRRVLSCRREQGD</sequence>
<proteinExistence type="predicted"/>
<feature type="region of interest" description="Disordered" evidence="1">
    <location>
        <begin position="1"/>
        <end position="69"/>
    </location>
</feature>
<evidence type="ECO:0000256" key="1">
    <source>
        <dbReference type="SAM" id="MobiDB-lite"/>
    </source>
</evidence>
<evidence type="ECO:0000313" key="3">
    <source>
        <dbReference type="Proteomes" id="UP000324222"/>
    </source>
</evidence>
<reference evidence="2 3" key="1">
    <citation type="submission" date="2019-05" db="EMBL/GenBank/DDBJ databases">
        <title>Another draft genome of Portunus trituberculatus and its Hox gene families provides insights of decapod evolution.</title>
        <authorList>
            <person name="Jeong J.-H."/>
            <person name="Song I."/>
            <person name="Kim S."/>
            <person name="Choi T."/>
            <person name="Kim D."/>
            <person name="Ryu S."/>
            <person name="Kim W."/>
        </authorList>
    </citation>
    <scope>NUCLEOTIDE SEQUENCE [LARGE SCALE GENOMIC DNA]</scope>
    <source>
        <tissue evidence="2">Muscle</tissue>
    </source>
</reference>
<accession>A0A5B7G538</accession>
<feature type="compositionally biased region" description="Polar residues" evidence="1">
    <location>
        <begin position="43"/>
        <end position="59"/>
    </location>
</feature>
<name>A0A5B7G538_PORTR</name>
<evidence type="ECO:0000313" key="2">
    <source>
        <dbReference type="EMBL" id="MPC55310.1"/>
    </source>
</evidence>
<dbReference type="Proteomes" id="UP000324222">
    <property type="component" value="Unassembled WGS sequence"/>
</dbReference>
<keyword evidence="3" id="KW-1185">Reference proteome</keyword>
<gene>
    <name evidence="2" type="ORF">E2C01_049242</name>
</gene>
<dbReference type="AlphaFoldDB" id="A0A5B7G538"/>
<protein>
    <submittedName>
        <fullName evidence="2">Uncharacterized protein</fullName>
    </submittedName>
</protein>